<evidence type="ECO:0000256" key="1">
    <source>
        <dbReference type="SAM" id="MobiDB-lite"/>
    </source>
</evidence>
<name>A0A9P5TKC7_GYMJU</name>
<dbReference type="OrthoDB" id="5598028at2759"/>
<dbReference type="EMBL" id="JADNYJ010000086">
    <property type="protein sequence ID" value="KAF8888160.1"/>
    <property type="molecule type" value="Genomic_DNA"/>
</dbReference>
<protein>
    <submittedName>
        <fullName evidence="2">Uncharacterized protein</fullName>
    </submittedName>
</protein>
<comment type="caution">
    <text evidence="2">The sequence shown here is derived from an EMBL/GenBank/DDBJ whole genome shotgun (WGS) entry which is preliminary data.</text>
</comment>
<proteinExistence type="predicted"/>
<feature type="region of interest" description="Disordered" evidence="1">
    <location>
        <begin position="24"/>
        <end position="56"/>
    </location>
</feature>
<organism evidence="2 3">
    <name type="scientific">Gymnopilus junonius</name>
    <name type="common">Spectacular rustgill mushroom</name>
    <name type="synonym">Gymnopilus spectabilis subsp. junonius</name>
    <dbReference type="NCBI Taxonomy" id="109634"/>
    <lineage>
        <taxon>Eukaryota</taxon>
        <taxon>Fungi</taxon>
        <taxon>Dikarya</taxon>
        <taxon>Basidiomycota</taxon>
        <taxon>Agaricomycotina</taxon>
        <taxon>Agaricomycetes</taxon>
        <taxon>Agaricomycetidae</taxon>
        <taxon>Agaricales</taxon>
        <taxon>Agaricineae</taxon>
        <taxon>Hymenogastraceae</taxon>
        <taxon>Gymnopilus</taxon>
    </lineage>
</organism>
<dbReference type="Proteomes" id="UP000724874">
    <property type="component" value="Unassembled WGS sequence"/>
</dbReference>
<feature type="compositionally biased region" description="Polar residues" evidence="1">
    <location>
        <begin position="36"/>
        <end position="50"/>
    </location>
</feature>
<evidence type="ECO:0000313" key="2">
    <source>
        <dbReference type="EMBL" id="KAF8888160.1"/>
    </source>
</evidence>
<sequence length="129" mass="13931">MGVVVQLPLGMGAEALPSAIGLGNTSLGEGDEHVPESTQAISSSDPSNLKTNRKRRRKIQRVCWPAQYGVQLGLLRYLRYFQNTAARESCRSIKACSPPSLTLSSSERCISIAMRITPPTFSPTSSCCS</sequence>
<reference evidence="2" key="1">
    <citation type="submission" date="2020-11" db="EMBL/GenBank/DDBJ databases">
        <authorList>
            <consortium name="DOE Joint Genome Institute"/>
            <person name="Ahrendt S."/>
            <person name="Riley R."/>
            <person name="Andreopoulos W."/>
            <person name="LaButti K."/>
            <person name="Pangilinan J."/>
            <person name="Ruiz-duenas F.J."/>
            <person name="Barrasa J.M."/>
            <person name="Sanchez-Garcia M."/>
            <person name="Camarero S."/>
            <person name="Miyauchi S."/>
            <person name="Serrano A."/>
            <person name="Linde D."/>
            <person name="Babiker R."/>
            <person name="Drula E."/>
            <person name="Ayuso-Fernandez I."/>
            <person name="Pacheco R."/>
            <person name="Padilla G."/>
            <person name="Ferreira P."/>
            <person name="Barriuso J."/>
            <person name="Kellner H."/>
            <person name="Castanera R."/>
            <person name="Alfaro M."/>
            <person name="Ramirez L."/>
            <person name="Pisabarro A.G."/>
            <person name="Kuo A."/>
            <person name="Tritt A."/>
            <person name="Lipzen A."/>
            <person name="He G."/>
            <person name="Yan M."/>
            <person name="Ng V."/>
            <person name="Cullen D."/>
            <person name="Martin F."/>
            <person name="Rosso M.-N."/>
            <person name="Henrissat B."/>
            <person name="Hibbett D."/>
            <person name="Martinez A.T."/>
            <person name="Grigoriev I.V."/>
        </authorList>
    </citation>
    <scope>NUCLEOTIDE SEQUENCE</scope>
    <source>
        <strain evidence="2">AH 44721</strain>
    </source>
</reference>
<gene>
    <name evidence="2" type="ORF">CPB84DRAFT_1474135</name>
</gene>
<keyword evidence="3" id="KW-1185">Reference proteome</keyword>
<accession>A0A9P5TKC7</accession>
<dbReference type="AlphaFoldDB" id="A0A9P5TKC7"/>
<evidence type="ECO:0000313" key="3">
    <source>
        <dbReference type="Proteomes" id="UP000724874"/>
    </source>
</evidence>